<protein>
    <submittedName>
        <fullName evidence="1">Uncharacterized protein</fullName>
    </submittedName>
</protein>
<evidence type="ECO:0000313" key="1">
    <source>
        <dbReference type="EMBL" id="GEP71113.1"/>
    </source>
</evidence>
<organism evidence="1 2">
    <name type="scientific">Cellulomonas soli</name>
    <dbReference type="NCBI Taxonomy" id="931535"/>
    <lineage>
        <taxon>Bacteria</taxon>
        <taxon>Bacillati</taxon>
        <taxon>Actinomycetota</taxon>
        <taxon>Actinomycetes</taxon>
        <taxon>Micrococcales</taxon>
        <taxon>Cellulomonadaceae</taxon>
        <taxon>Cellulomonas</taxon>
    </lineage>
</organism>
<name>A0A512PIV3_9CELL</name>
<keyword evidence="2" id="KW-1185">Reference proteome</keyword>
<evidence type="ECO:0000313" key="2">
    <source>
        <dbReference type="Proteomes" id="UP000321798"/>
    </source>
</evidence>
<dbReference type="EMBL" id="BKAL01000023">
    <property type="protein sequence ID" value="GEP71113.1"/>
    <property type="molecule type" value="Genomic_DNA"/>
</dbReference>
<gene>
    <name evidence="1" type="ORF">CSO01_38280</name>
</gene>
<dbReference type="Proteomes" id="UP000321798">
    <property type="component" value="Unassembled WGS sequence"/>
</dbReference>
<comment type="caution">
    <text evidence="1">The sequence shown here is derived from an EMBL/GenBank/DDBJ whole genome shotgun (WGS) entry which is preliminary data.</text>
</comment>
<sequence>MWDTSVVPPRLSNVSLQFEGWLGDDLIETYPLFAVTDRLRAALRASGVSGVSFEQVPTIRSEQLLELQPGDEIGTWSLMAVTGRAGTDDAWLSPRWMLMVSQRFWDVASRFQLTYCDIAEHTS</sequence>
<dbReference type="AlphaFoldDB" id="A0A512PIV3"/>
<proteinExistence type="predicted"/>
<accession>A0A512PIV3</accession>
<reference evidence="1 2" key="1">
    <citation type="submission" date="2019-07" db="EMBL/GenBank/DDBJ databases">
        <title>Whole genome shotgun sequence of Cellulomonas soli NBRC 109434.</title>
        <authorList>
            <person name="Hosoyama A."/>
            <person name="Uohara A."/>
            <person name="Ohji S."/>
            <person name="Ichikawa N."/>
        </authorList>
    </citation>
    <scope>NUCLEOTIDE SEQUENCE [LARGE SCALE GENOMIC DNA]</scope>
    <source>
        <strain evidence="1 2">NBRC 109434</strain>
    </source>
</reference>